<dbReference type="EMBL" id="OZ034815">
    <property type="protein sequence ID" value="CAL1370986.1"/>
    <property type="molecule type" value="Genomic_DNA"/>
</dbReference>
<dbReference type="CDD" id="cd14066">
    <property type="entry name" value="STKc_IRAK"/>
    <property type="match status" value="1"/>
</dbReference>
<evidence type="ECO:0000256" key="12">
    <source>
        <dbReference type="ARBA" id="ARBA00022741"/>
    </source>
</evidence>
<dbReference type="GO" id="GO:0004674">
    <property type="term" value="F:protein serine/threonine kinase activity"/>
    <property type="evidence" value="ECO:0007669"/>
    <property type="project" value="UniProtKB-KW"/>
</dbReference>
<evidence type="ECO:0000256" key="20">
    <source>
        <dbReference type="SAM" id="Phobius"/>
    </source>
</evidence>
<keyword evidence="15 20" id="KW-1133">Transmembrane helix</keyword>
<feature type="transmembrane region" description="Helical" evidence="20">
    <location>
        <begin position="264"/>
        <end position="288"/>
    </location>
</feature>
<keyword evidence="6" id="KW-1003">Cell membrane</keyword>
<dbReference type="FunFam" id="2.60.120.200:FF:000198">
    <property type="entry name" value="Probable L-type lectin-domain containing receptor kinase S.5"/>
    <property type="match status" value="1"/>
</dbReference>
<evidence type="ECO:0000256" key="10">
    <source>
        <dbReference type="ARBA" id="ARBA00022729"/>
    </source>
</evidence>
<evidence type="ECO:0000256" key="7">
    <source>
        <dbReference type="ARBA" id="ARBA00022527"/>
    </source>
</evidence>
<comment type="similarity">
    <text evidence="2">Belongs to the leguminous lectin family.</text>
</comment>
<dbReference type="InterPro" id="IPR013320">
    <property type="entry name" value="ConA-like_dom_sf"/>
</dbReference>
<keyword evidence="14 19" id="KW-0067">ATP-binding</keyword>
<evidence type="ECO:0000259" key="21">
    <source>
        <dbReference type="PROSITE" id="PS50011"/>
    </source>
</evidence>
<dbReference type="SMART" id="SM00220">
    <property type="entry name" value="S_TKc"/>
    <property type="match status" value="1"/>
</dbReference>
<reference evidence="22 23" key="1">
    <citation type="submission" date="2024-04" db="EMBL/GenBank/DDBJ databases">
        <authorList>
            <person name="Fracassetti M."/>
        </authorList>
    </citation>
    <scope>NUCLEOTIDE SEQUENCE [LARGE SCALE GENOMIC DNA]</scope>
</reference>
<feature type="binding site" evidence="19">
    <location>
        <position position="357"/>
    </location>
    <ligand>
        <name>ATP</name>
        <dbReference type="ChEBI" id="CHEBI:30616"/>
    </ligand>
</feature>
<dbReference type="PROSITE" id="PS00307">
    <property type="entry name" value="LECTIN_LEGUME_BETA"/>
    <property type="match status" value="1"/>
</dbReference>
<dbReference type="InterPro" id="IPR050528">
    <property type="entry name" value="L-type_Lectin-RKs"/>
</dbReference>
<sequence length="657" mass="73101">MQETHFRSTLFLITAAALIFSVTNFSQVASLSFNYPSFPDSTTPDFIRNKSYVAGDAIQVTPDYRGDTIANQAGRIVHRRSFRLHRDGRLVKASFNTTFVLRIKPMTQPAGEGLAFVLTADPSLPANSSGQWLGIVNSTTNGTAQIVAVEFDTRKSYPEDLDDNHAGLNLQSVYSVEQVSLSGIGVNLSSETDVTVRIEYDGTNLTVFLGIIRIISRSIDLSVYLPEQVYVGFSGSTSQLTQLNCIRSWEFISSKIGDGDSNMLWVWIVSPILAMVFTLCSTTGFLLWRRRRMQLWDDPNPTIEEAIQGSSTAPRKFKLKELKNATGNFNPKNKLGKGGFGTVYKGILEGKEVAVKKVSKKSTQGKQEFISEVTTIGNLRHRNLVKLIGWAYERREYLLVYEYMPNGSLDRFIFRDDKWVSSNGPSSGLTWATRISIIVGAAHALDYLHNGCEKRILHRDIKASNIMLNLDYDAKLGDFGLARTIRQSDQTHHSTKEVAGTPGYMAPEIFLTGRATVETDVYGFGVLMLEVACGRRPGGGVMCPDDDDYSSNIVKKVWEFYRMGDLLNAADSRMNGDFHEEEMARVLILGLTCCHPNPNKRPSMKLVLKVLTGESEAPELPLERPAFVWPPLPPSFKDKDYSLVGSQLTAFTELSGR</sequence>
<keyword evidence="23" id="KW-1185">Reference proteome</keyword>
<name>A0AAV2DAV4_9ROSI</name>
<dbReference type="Gene3D" id="1.10.510.10">
    <property type="entry name" value="Transferase(Phosphotransferase) domain 1"/>
    <property type="match status" value="1"/>
</dbReference>
<dbReference type="InterPro" id="IPR000719">
    <property type="entry name" value="Prot_kinase_dom"/>
</dbReference>
<comment type="similarity">
    <text evidence="4">In the C-terminal section; belongs to the protein kinase superfamily. Ser/Thr protein kinase family.</text>
</comment>
<evidence type="ECO:0000256" key="17">
    <source>
        <dbReference type="ARBA" id="ARBA00023170"/>
    </source>
</evidence>
<keyword evidence="18" id="KW-0325">Glycoprotein</keyword>
<dbReference type="Gene3D" id="3.30.200.20">
    <property type="entry name" value="Phosphorylase Kinase, domain 1"/>
    <property type="match status" value="1"/>
</dbReference>
<organism evidence="22 23">
    <name type="scientific">Linum trigynum</name>
    <dbReference type="NCBI Taxonomy" id="586398"/>
    <lineage>
        <taxon>Eukaryota</taxon>
        <taxon>Viridiplantae</taxon>
        <taxon>Streptophyta</taxon>
        <taxon>Embryophyta</taxon>
        <taxon>Tracheophyta</taxon>
        <taxon>Spermatophyta</taxon>
        <taxon>Magnoliopsida</taxon>
        <taxon>eudicotyledons</taxon>
        <taxon>Gunneridae</taxon>
        <taxon>Pentapetalae</taxon>
        <taxon>rosids</taxon>
        <taxon>fabids</taxon>
        <taxon>Malpighiales</taxon>
        <taxon>Linaceae</taxon>
        <taxon>Linum</taxon>
    </lineage>
</organism>
<dbReference type="GO" id="GO:0005886">
    <property type="term" value="C:plasma membrane"/>
    <property type="evidence" value="ECO:0007669"/>
    <property type="project" value="UniProtKB-SubCell"/>
</dbReference>
<evidence type="ECO:0000256" key="11">
    <source>
        <dbReference type="ARBA" id="ARBA00022734"/>
    </source>
</evidence>
<keyword evidence="11" id="KW-0430">Lectin</keyword>
<keyword evidence="8" id="KW-0808">Transferase</keyword>
<dbReference type="AlphaFoldDB" id="A0AAV2DAV4"/>
<evidence type="ECO:0000256" key="16">
    <source>
        <dbReference type="ARBA" id="ARBA00023136"/>
    </source>
</evidence>
<comment type="similarity">
    <text evidence="3">In the N-terminal section; belongs to the leguminous lectin family.</text>
</comment>
<dbReference type="FunFam" id="3.30.200.20:FF:000476">
    <property type="entry name" value="Probable L-type lectin-domain containing receptor kinase S.5"/>
    <property type="match status" value="1"/>
</dbReference>
<dbReference type="InterPro" id="IPR017441">
    <property type="entry name" value="Protein_kinase_ATP_BS"/>
</dbReference>
<evidence type="ECO:0000313" key="22">
    <source>
        <dbReference type="EMBL" id="CAL1370986.1"/>
    </source>
</evidence>
<dbReference type="InterPro" id="IPR008271">
    <property type="entry name" value="Ser/Thr_kinase_AS"/>
</dbReference>
<dbReference type="SUPFAM" id="SSF56112">
    <property type="entry name" value="Protein kinase-like (PK-like)"/>
    <property type="match status" value="1"/>
</dbReference>
<keyword evidence="9 20" id="KW-0812">Transmembrane</keyword>
<evidence type="ECO:0000313" key="23">
    <source>
        <dbReference type="Proteomes" id="UP001497516"/>
    </source>
</evidence>
<dbReference type="GO" id="GO:0030246">
    <property type="term" value="F:carbohydrate binding"/>
    <property type="evidence" value="ECO:0007669"/>
    <property type="project" value="UniProtKB-KW"/>
</dbReference>
<evidence type="ECO:0000256" key="3">
    <source>
        <dbReference type="ARBA" id="ARBA00008536"/>
    </source>
</evidence>
<keyword evidence="10" id="KW-0732">Signal</keyword>
<evidence type="ECO:0000256" key="19">
    <source>
        <dbReference type="PROSITE-ProRule" id="PRU10141"/>
    </source>
</evidence>
<dbReference type="InterPro" id="IPR011009">
    <property type="entry name" value="Kinase-like_dom_sf"/>
</dbReference>
<dbReference type="PANTHER" id="PTHR27007">
    <property type="match status" value="1"/>
</dbReference>
<dbReference type="FunFam" id="1.10.510.10:FF:000626">
    <property type="entry name" value="probable L-type lectin-domain containing receptor kinase S.5"/>
    <property type="match status" value="1"/>
</dbReference>
<evidence type="ECO:0000256" key="2">
    <source>
        <dbReference type="ARBA" id="ARBA00007606"/>
    </source>
</evidence>
<dbReference type="PROSITE" id="PS00107">
    <property type="entry name" value="PROTEIN_KINASE_ATP"/>
    <property type="match status" value="1"/>
</dbReference>
<dbReference type="Gene3D" id="2.60.120.200">
    <property type="match status" value="1"/>
</dbReference>
<dbReference type="SUPFAM" id="SSF49899">
    <property type="entry name" value="Concanavalin A-like lectins/glucanases"/>
    <property type="match status" value="1"/>
</dbReference>
<keyword evidence="13" id="KW-0418">Kinase</keyword>
<dbReference type="PROSITE" id="PS50011">
    <property type="entry name" value="PROTEIN_KINASE_DOM"/>
    <property type="match status" value="1"/>
</dbReference>
<dbReference type="CDD" id="cd06899">
    <property type="entry name" value="lectin_legume_LecRK_Arcelin_ConA"/>
    <property type="match status" value="1"/>
</dbReference>
<keyword evidence="7" id="KW-0723">Serine/threonine-protein kinase</keyword>
<evidence type="ECO:0000256" key="14">
    <source>
        <dbReference type="ARBA" id="ARBA00022840"/>
    </source>
</evidence>
<dbReference type="Pfam" id="PF00139">
    <property type="entry name" value="Lectin_legB"/>
    <property type="match status" value="1"/>
</dbReference>
<evidence type="ECO:0000256" key="4">
    <source>
        <dbReference type="ARBA" id="ARBA00010217"/>
    </source>
</evidence>
<accession>A0AAV2DAV4</accession>
<keyword evidence="16 20" id="KW-0472">Membrane</keyword>
<dbReference type="InterPro" id="IPR019825">
    <property type="entry name" value="Lectin_legB_Mn/Ca_BS"/>
</dbReference>
<gene>
    <name evidence="22" type="ORF">LTRI10_LOCUS13076</name>
</gene>
<comment type="subcellular location">
    <subcellularLocation>
        <location evidence="1">Cell membrane</location>
        <topology evidence="1">Single-pass type I membrane protein</topology>
    </subcellularLocation>
</comment>
<dbReference type="EC" id="2.7.11.1" evidence="5"/>
<dbReference type="GO" id="GO:0005524">
    <property type="term" value="F:ATP binding"/>
    <property type="evidence" value="ECO:0007669"/>
    <property type="project" value="UniProtKB-UniRule"/>
</dbReference>
<evidence type="ECO:0000256" key="8">
    <source>
        <dbReference type="ARBA" id="ARBA00022679"/>
    </source>
</evidence>
<proteinExistence type="inferred from homology"/>
<protein>
    <recommendedName>
        <fullName evidence="5">non-specific serine/threonine protein kinase</fullName>
        <ecNumber evidence="5">2.7.11.1</ecNumber>
    </recommendedName>
</protein>
<evidence type="ECO:0000256" key="1">
    <source>
        <dbReference type="ARBA" id="ARBA00004251"/>
    </source>
</evidence>
<feature type="domain" description="Protein kinase" evidence="21">
    <location>
        <begin position="329"/>
        <end position="620"/>
    </location>
</feature>
<evidence type="ECO:0000256" key="6">
    <source>
        <dbReference type="ARBA" id="ARBA00022475"/>
    </source>
</evidence>
<evidence type="ECO:0000256" key="18">
    <source>
        <dbReference type="ARBA" id="ARBA00023180"/>
    </source>
</evidence>
<dbReference type="InterPro" id="IPR001220">
    <property type="entry name" value="Legume_lectin_dom"/>
</dbReference>
<evidence type="ECO:0000256" key="5">
    <source>
        <dbReference type="ARBA" id="ARBA00012513"/>
    </source>
</evidence>
<dbReference type="Pfam" id="PF00069">
    <property type="entry name" value="Pkinase"/>
    <property type="match status" value="1"/>
</dbReference>
<dbReference type="Proteomes" id="UP001497516">
    <property type="component" value="Chromosome 2"/>
</dbReference>
<evidence type="ECO:0000256" key="15">
    <source>
        <dbReference type="ARBA" id="ARBA00022989"/>
    </source>
</evidence>
<dbReference type="PROSITE" id="PS00108">
    <property type="entry name" value="PROTEIN_KINASE_ST"/>
    <property type="match status" value="1"/>
</dbReference>
<evidence type="ECO:0000256" key="13">
    <source>
        <dbReference type="ARBA" id="ARBA00022777"/>
    </source>
</evidence>
<evidence type="ECO:0000256" key="9">
    <source>
        <dbReference type="ARBA" id="ARBA00022692"/>
    </source>
</evidence>
<keyword evidence="17" id="KW-0675">Receptor</keyword>
<keyword evidence="12 19" id="KW-0547">Nucleotide-binding</keyword>